<accession>A0A3A3YX04</accession>
<gene>
    <name evidence="3" type="ORF">D5H78_18705</name>
</gene>
<feature type="domain" description="RES" evidence="2">
    <location>
        <begin position="21"/>
        <end position="138"/>
    </location>
</feature>
<dbReference type="Pfam" id="PF08808">
    <property type="entry name" value="RES"/>
    <property type="match status" value="1"/>
</dbReference>
<dbReference type="EMBL" id="QZEZ01000014">
    <property type="protein sequence ID" value="RJK92509.1"/>
    <property type="molecule type" value="Genomic_DNA"/>
</dbReference>
<dbReference type="InterPro" id="IPR014914">
    <property type="entry name" value="RES_dom"/>
</dbReference>
<feature type="region of interest" description="Disordered" evidence="1">
    <location>
        <begin position="1"/>
        <end position="21"/>
    </location>
</feature>
<dbReference type="Proteomes" id="UP000265614">
    <property type="component" value="Unassembled WGS sequence"/>
</dbReference>
<dbReference type="OrthoDB" id="3256236at2"/>
<evidence type="ECO:0000259" key="2">
    <source>
        <dbReference type="Pfam" id="PF08808"/>
    </source>
</evidence>
<protein>
    <submittedName>
        <fullName evidence="3">RES domain-containing protein</fullName>
    </submittedName>
</protein>
<evidence type="ECO:0000313" key="4">
    <source>
        <dbReference type="Proteomes" id="UP000265614"/>
    </source>
</evidence>
<comment type="caution">
    <text evidence="3">The sequence shown here is derived from an EMBL/GenBank/DDBJ whole genome shotgun (WGS) entry which is preliminary data.</text>
</comment>
<dbReference type="AlphaFoldDB" id="A0A3A3YX04"/>
<reference evidence="3 4" key="1">
    <citation type="submission" date="2018-09" db="EMBL/GenBank/DDBJ databases">
        <title>YIM 75000 draft genome.</title>
        <authorList>
            <person name="Tang S."/>
            <person name="Feng Y."/>
        </authorList>
    </citation>
    <scope>NUCLEOTIDE SEQUENCE [LARGE SCALE GENOMIC DNA]</scope>
    <source>
        <strain evidence="3 4">YIM 75000</strain>
    </source>
</reference>
<evidence type="ECO:0000256" key="1">
    <source>
        <dbReference type="SAM" id="MobiDB-lite"/>
    </source>
</evidence>
<evidence type="ECO:0000313" key="3">
    <source>
        <dbReference type="EMBL" id="RJK92509.1"/>
    </source>
</evidence>
<organism evidence="3 4">
    <name type="scientific">Vallicoccus soli</name>
    <dbReference type="NCBI Taxonomy" id="2339232"/>
    <lineage>
        <taxon>Bacteria</taxon>
        <taxon>Bacillati</taxon>
        <taxon>Actinomycetota</taxon>
        <taxon>Actinomycetes</taxon>
        <taxon>Motilibacterales</taxon>
        <taxon>Vallicoccaceae</taxon>
        <taxon>Vallicoccus</taxon>
    </lineage>
</organism>
<name>A0A3A3YX04_9ACTN</name>
<sequence>MFGPLARLDPHTPPHTAPAVDPQGRSVLYVGENLLTSACEVFGESKEALLCPNWRVAVLRPVRPLVLFDLTAPGAAQTIGALPALADGHYARDLTQQWARAIYEDQPTGAPVNGVRYRSGYEGGEALALWDSAGAVAVATDANGAFVDRALRDPLILGRLEGPLVTRHITTHIISSMECPSCSPSPSL</sequence>
<proteinExistence type="predicted"/>
<keyword evidence="4" id="KW-1185">Reference proteome</keyword>